<feature type="compositionally biased region" description="Polar residues" evidence="3">
    <location>
        <begin position="206"/>
        <end position="224"/>
    </location>
</feature>
<feature type="region of interest" description="Disordered" evidence="3">
    <location>
        <begin position="187"/>
        <end position="253"/>
    </location>
</feature>
<dbReference type="PROSITE" id="PS00354">
    <property type="entry name" value="HMGI_Y"/>
    <property type="match status" value="1"/>
</dbReference>
<name>V3ZLJ6_LOTGI</name>
<dbReference type="GeneID" id="20239163"/>
<gene>
    <name evidence="4" type="ORF">LOTGIDRAFT_162873</name>
</gene>
<dbReference type="GO" id="GO:0005634">
    <property type="term" value="C:nucleus"/>
    <property type="evidence" value="ECO:0007669"/>
    <property type="project" value="UniProtKB-SubCell"/>
</dbReference>
<dbReference type="AlphaFoldDB" id="V3ZLJ6"/>
<evidence type="ECO:0000313" key="4">
    <source>
        <dbReference type="EMBL" id="ESO92218.1"/>
    </source>
</evidence>
<feature type="region of interest" description="Disordered" evidence="3">
    <location>
        <begin position="93"/>
        <end position="114"/>
    </location>
</feature>
<keyword evidence="5" id="KW-1185">Reference proteome</keyword>
<comment type="subcellular location">
    <subcellularLocation>
        <location evidence="1">Nucleus</location>
    </subcellularLocation>
</comment>
<dbReference type="OrthoDB" id="7930430at2759"/>
<feature type="region of interest" description="Disordered" evidence="3">
    <location>
        <begin position="278"/>
        <end position="355"/>
    </location>
</feature>
<evidence type="ECO:0000256" key="2">
    <source>
        <dbReference type="ARBA" id="ARBA00023242"/>
    </source>
</evidence>
<dbReference type="InterPro" id="IPR000637">
    <property type="entry name" value="HMGI/Y_DNA-bd_CS"/>
</dbReference>
<dbReference type="HOGENOM" id="CLU_459508_0_0_1"/>
<dbReference type="RefSeq" id="XP_009057139.1">
    <property type="nucleotide sequence ID" value="XM_009058891.1"/>
</dbReference>
<evidence type="ECO:0000256" key="3">
    <source>
        <dbReference type="SAM" id="MobiDB-lite"/>
    </source>
</evidence>
<dbReference type="EMBL" id="KB202124">
    <property type="protein sequence ID" value="ESO92218.1"/>
    <property type="molecule type" value="Genomic_DNA"/>
</dbReference>
<dbReference type="KEGG" id="lgi:LOTGIDRAFT_162873"/>
<keyword evidence="2" id="KW-0539">Nucleus</keyword>
<dbReference type="CTD" id="20239163"/>
<feature type="compositionally biased region" description="Polar residues" evidence="3">
    <location>
        <begin position="324"/>
        <end position="341"/>
    </location>
</feature>
<sequence>MEGNGEIIETLDGSMFANLAEGETITLSLEEASQLLLDGGQFAPGTYQIVTTGTPNINQELVQVPYDIHHDNSSATNQSTMVSLLPSNIQHLTPGGDLQTKNTQDVGQEEDEVPMEGVSEDFIPDNSQGGEKMNVKSEGLEAKFENQAFELEQDAKKVEISIIQESGDSNSQSQTEISVLQSAENGNQNFENVNSSNSNENPNANDTETTQDIPNEIEQSSTPDENSKESEKSAVKEIKIKKEPKPDLDCPISVSDRTEVVINGKKCVLLVNPDTKEMCAYPLLPPDGKRRRGRPKKPPRTAEEIEIEKEEKKKAAQSQEQEGDQNSSAVQGLLELSNSDPDSLRRSGRARKKTKTLEEYENLELSDVEDIEDAGAIDDDDEDEDVVLPGYKRRKIDTTFQSLIPTPTSEKRPRGRPRRYPPAGQVATSSSIPAVLIPSSNGQTLMMAPLQGVQNLQSLQSQVKSINTQLLPSMMTTDTSLSVDSTVQSLLPADGSQSSQDLPDGPTPAIDTSSVSVIEGTMLNNLEADSLNLNTSDSALTLEGEEAEESDEKPTIIQIPENLLPMFVPKKDPVRIGKCFGGWIVAHTIRVLES</sequence>
<accession>V3ZLJ6</accession>
<dbReference type="Proteomes" id="UP000030746">
    <property type="component" value="Unassembled WGS sequence"/>
</dbReference>
<proteinExistence type="predicted"/>
<evidence type="ECO:0000313" key="5">
    <source>
        <dbReference type="Proteomes" id="UP000030746"/>
    </source>
</evidence>
<feature type="compositionally biased region" description="Basic residues" evidence="3">
    <location>
        <begin position="289"/>
        <end position="299"/>
    </location>
</feature>
<feature type="compositionally biased region" description="Basic and acidic residues" evidence="3">
    <location>
        <begin position="225"/>
        <end position="248"/>
    </location>
</feature>
<reference evidence="4 5" key="1">
    <citation type="journal article" date="2013" name="Nature">
        <title>Insights into bilaterian evolution from three spiralian genomes.</title>
        <authorList>
            <person name="Simakov O."/>
            <person name="Marletaz F."/>
            <person name="Cho S.J."/>
            <person name="Edsinger-Gonzales E."/>
            <person name="Havlak P."/>
            <person name="Hellsten U."/>
            <person name="Kuo D.H."/>
            <person name="Larsson T."/>
            <person name="Lv J."/>
            <person name="Arendt D."/>
            <person name="Savage R."/>
            <person name="Osoegawa K."/>
            <person name="de Jong P."/>
            <person name="Grimwood J."/>
            <person name="Chapman J.A."/>
            <person name="Shapiro H."/>
            <person name="Aerts A."/>
            <person name="Otillar R.P."/>
            <person name="Terry A.Y."/>
            <person name="Boore J.L."/>
            <person name="Grigoriev I.V."/>
            <person name="Lindberg D.R."/>
            <person name="Seaver E.C."/>
            <person name="Weisblat D.A."/>
            <person name="Putnam N.H."/>
            <person name="Rokhsar D.S."/>
        </authorList>
    </citation>
    <scope>NUCLEOTIDE SEQUENCE [LARGE SCALE GENOMIC DNA]</scope>
</reference>
<dbReference type="GO" id="GO:0006355">
    <property type="term" value="P:regulation of DNA-templated transcription"/>
    <property type="evidence" value="ECO:0007669"/>
    <property type="project" value="InterPro"/>
</dbReference>
<organism evidence="4 5">
    <name type="scientific">Lottia gigantea</name>
    <name type="common">Giant owl limpet</name>
    <dbReference type="NCBI Taxonomy" id="225164"/>
    <lineage>
        <taxon>Eukaryota</taxon>
        <taxon>Metazoa</taxon>
        <taxon>Spiralia</taxon>
        <taxon>Lophotrochozoa</taxon>
        <taxon>Mollusca</taxon>
        <taxon>Gastropoda</taxon>
        <taxon>Patellogastropoda</taxon>
        <taxon>Lottioidea</taxon>
        <taxon>Lottiidae</taxon>
        <taxon>Lottia</taxon>
    </lineage>
</organism>
<protein>
    <submittedName>
        <fullName evidence="4">Uncharacterized protein</fullName>
    </submittedName>
</protein>
<feature type="region of interest" description="Disordered" evidence="3">
    <location>
        <begin position="401"/>
        <end position="427"/>
    </location>
</feature>
<feature type="compositionally biased region" description="Low complexity" evidence="3">
    <location>
        <begin position="187"/>
        <end position="205"/>
    </location>
</feature>
<evidence type="ECO:0000256" key="1">
    <source>
        <dbReference type="ARBA" id="ARBA00004123"/>
    </source>
</evidence>